<name>A0A550CRC8_9AGAR</name>
<proteinExistence type="predicted"/>
<dbReference type="EMBL" id="VDMD01000002">
    <property type="protein sequence ID" value="TRM67350.1"/>
    <property type="molecule type" value="Genomic_DNA"/>
</dbReference>
<keyword evidence="2" id="KW-1185">Reference proteome</keyword>
<dbReference type="Proteomes" id="UP000320762">
    <property type="component" value="Unassembled WGS sequence"/>
</dbReference>
<evidence type="ECO:0000313" key="1">
    <source>
        <dbReference type="EMBL" id="TRM67350.1"/>
    </source>
</evidence>
<organism evidence="1 2">
    <name type="scientific">Schizophyllum amplum</name>
    <dbReference type="NCBI Taxonomy" id="97359"/>
    <lineage>
        <taxon>Eukaryota</taxon>
        <taxon>Fungi</taxon>
        <taxon>Dikarya</taxon>
        <taxon>Basidiomycota</taxon>
        <taxon>Agaricomycotina</taxon>
        <taxon>Agaricomycetes</taxon>
        <taxon>Agaricomycetidae</taxon>
        <taxon>Agaricales</taxon>
        <taxon>Schizophyllaceae</taxon>
        <taxon>Schizophyllum</taxon>
    </lineage>
</organism>
<gene>
    <name evidence="1" type="ORF">BD626DRAFT_564308</name>
</gene>
<reference evidence="1 2" key="1">
    <citation type="journal article" date="2019" name="New Phytol.">
        <title>Comparative genomics reveals unique wood-decay strategies and fruiting body development in the Schizophyllaceae.</title>
        <authorList>
            <person name="Almasi E."/>
            <person name="Sahu N."/>
            <person name="Krizsan K."/>
            <person name="Balint B."/>
            <person name="Kovacs G.M."/>
            <person name="Kiss B."/>
            <person name="Cseklye J."/>
            <person name="Drula E."/>
            <person name="Henrissat B."/>
            <person name="Nagy I."/>
            <person name="Chovatia M."/>
            <person name="Adam C."/>
            <person name="LaButti K."/>
            <person name="Lipzen A."/>
            <person name="Riley R."/>
            <person name="Grigoriev I.V."/>
            <person name="Nagy L.G."/>
        </authorList>
    </citation>
    <scope>NUCLEOTIDE SEQUENCE [LARGE SCALE GENOMIC DNA]</scope>
    <source>
        <strain evidence="1 2">NL-1724</strain>
    </source>
</reference>
<accession>A0A550CRC8</accession>
<dbReference type="AlphaFoldDB" id="A0A550CRC8"/>
<protein>
    <submittedName>
        <fullName evidence="1">Uncharacterized protein</fullName>
    </submittedName>
</protein>
<evidence type="ECO:0000313" key="2">
    <source>
        <dbReference type="Proteomes" id="UP000320762"/>
    </source>
</evidence>
<sequence>MDAELADMGTRLPTWPPTLRLGRRARRLELPLFDLDSHSSTWTPARRLGLPLADLDSRSTTWTSSLTPCLHARSCAAPASHALHDGTLHDDGALLHDGASPDDGALLHDGPLFHDGALHDTSTTPSPRPVVGKSLLGCATLRLAPSASWSPAVVLTVSQDHLCIDAVDVICSWMLTVRPLSLATCCSRELTAMMIELTAMMIGHFNCLVSAIPCHPNTLFVGARSIILVVAK</sequence>
<comment type="caution">
    <text evidence="1">The sequence shown here is derived from an EMBL/GenBank/DDBJ whole genome shotgun (WGS) entry which is preliminary data.</text>
</comment>